<dbReference type="OrthoDB" id="114108at2"/>
<dbReference type="PANTHER" id="PTHR43646:SF2">
    <property type="entry name" value="GLYCOSYLTRANSFERASE 2-LIKE DOMAIN-CONTAINING PROTEIN"/>
    <property type="match status" value="1"/>
</dbReference>
<protein>
    <submittedName>
        <fullName evidence="7">Glycosyl transferase family 2</fullName>
    </submittedName>
</protein>
<name>A0A1W1V2B9_9BACT</name>
<dbReference type="Gene3D" id="3.90.550.10">
    <property type="entry name" value="Spore Coat Polysaccharide Biosynthesis Protein SpsA, Chain A"/>
    <property type="match status" value="1"/>
</dbReference>
<comment type="subcellular location">
    <subcellularLocation>
        <location evidence="1">Cell membrane</location>
    </subcellularLocation>
</comment>
<evidence type="ECO:0000256" key="3">
    <source>
        <dbReference type="ARBA" id="ARBA00022676"/>
    </source>
</evidence>
<reference evidence="7 8" key="1">
    <citation type="submission" date="2017-04" db="EMBL/GenBank/DDBJ databases">
        <authorList>
            <person name="Afonso C.L."/>
            <person name="Miller P.J."/>
            <person name="Scott M.A."/>
            <person name="Spackman E."/>
            <person name="Goraichik I."/>
            <person name="Dimitrov K.M."/>
            <person name="Suarez D.L."/>
            <person name="Swayne D.E."/>
        </authorList>
    </citation>
    <scope>NUCLEOTIDE SEQUENCE [LARGE SCALE GENOMIC DNA]</scope>
    <source>
        <strain evidence="7 8">DSM 11622</strain>
    </source>
</reference>
<organism evidence="7 8">
    <name type="scientific">Hymenobacter roseosalivarius DSM 11622</name>
    <dbReference type="NCBI Taxonomy" id="645990"/>
    <lineage>
        <taxon>Bacteria</taxon>
        <taxon>Pseudomonadati</taxon>
        <taxon>Bacteroidota</taxon>
        <taxon>Cytophagia</taxon>
        <taxon>Cytophagales</taxon>
        <taxon>Hymenobacteraceae</taxon>
        <taxon>Hymenobacter</taxon>
    </lineage>
</organism>
<accession>A0A1W1V2B9</accession>
<keyword evidence="4 7" id="KW-0808">Transferase</keyword>
<proteinExistence type="predicted"/>
<evidence type="ECO:0000313" key="8">
    <source>
        <dbReference type="Proteomes" id="UP000192266"/>
    </source>
</evidence>
<dbReference type="SUPFAM" id="SSF53448">
    <property type="entry name" value="Nucleotide-diphospho-sugar transferases"/>
    <property type="match status" value="1"/>
</dbReference>
<evidence type="ECO:0000256" key="1">
    <source>
        <dbReference type="ARBA" id="ARBA00004236"/>
    </source>
</evidence>
<keyword evidence="2" id="KW-1003">Cell membrane</keyword>
<evidence type="ECO:0000259" key="6">
    <source>
        <dbReference type="Pfam" id="PF00535"/>
    </source>
</evidence>
<dbReference type="AlphaFoldDB" id="A0A1W1V2B9"/>
<dbReference type="Proteomes" id="UP000192266">
    <property type="component" value="Unassembled WGS sequence"/>
</dbReference>
<keyword evidence="5" id="KW-0472">Membrane</keyword>
<gene>
    <name evidence="7" type="ORF">SAMN00120144_1358</name>
</gene>
<dbReference type="STRING" id="645990.SAMN00120144_1358"/>
<evidence type="ECO:0000313" key="7">
    <source>
        <dbReference type="EMBL" id="SMB87499.1"/>
    </source>
</evidence>
<evidence type="ECO:0000256" key="2">
    <source>
        <dbReference type="ARBA" id="ARBA00022475"/>
    </source>
</evidence>
<keyword evidence="8" id="KW-1185">Reference proteome</keyword>
<dbReference type="Pfam" id="PF00535">
    <property type="entry name" value="Glycos_transf_2"/>
    <property type="match status" value="1"/>
</dbReference>
<dbReference type="PANTHER" id="PTHR43646">
    <property type="entry name" value="GLYCOSYLTRANSFERASE"/>
    <property type="match status" value="1"/>
</dbReference>
<sequence>MEYSSPALFHAAQEATAAPPLIRLVAVPPAAELLISVIIPAKDEAENLPFALAALAAQTDLQGRPLSACSYEVIVLANNCHDQTAAVARAFARLHPQLILHVATVMLPPAEAHVGGARRLLMDEACQRLEAVGQPMGLIASTDADTQVGTTWLAAIMAEAAAGVEAVGGRILTTSSVSSGSPVRRYHLRDAAYQLLRAQLEDLLDPDAADPWPRHHQHFGASLALTARAYRRVGGLPAVSFLEDEALVRALRRHDISVRHSPQVRVLTSDRQQGRVAVGLSWQLRLWATMGEEQQEPLVESGPCLVALWQARQTLRTHWQASRTSLPAAIGNHGFSNELAATLHVPVVGLIKAFYRLSTFGELWEWVQTQQHKTTRWVRHWPLVPLSQARAELRQLVRQLGG</sequence>
<dbReference type="InterPro" id="IPR029044">
    <property type="entry name" value="Nucleotide-diphossugar_trans"/>
</dbReference>
<dbReference type="InterPro" id="IPR001173">
    <property type="entry name" value="Glyco_trans_2-like"/>
</dbReference>
<feature type="domain" description="Glycosyltransferase 2-like" evidence="6">
    <location>
        <begin position="36"/>
        <end position="179"/>
    </location>
</feature>
<dbReference type="EMBL" id="FWWW01000048">
    <property type="protein sequence ID" value="SMB87499.1"/>
    <property type="molecule type" value="Genomic_DNA"/>
</dbReference>
<dbReference type="GO" id="GO:0016757">
    <property type="term" value="F:glycosyltransferase activity"/>
    <property type="evidence" value="ECO:0007669"/>
    <property type="project" value="UniProtKB-KW"/>
</dbReference>
<dbReference type="GO" id="GO:0005886">
    <property type="term" value="C:plasma membrane"/>
    <property type="evidence" value="ECO:0007669"/>
    <property type="project" value="UniProtKB-SubCell"/>
</dbReference>
<keyword evidence="3" id="KW-0328">Glycosyltransferase</keyword>
<dbReference type="RefSeq" id="WP_084444078.1">
    <property type="nucleotide sequence ID" value="NZ_FWWW01000048.1"/>
</dbReference>
<evidence type="ECO:0000256" key="5">
    <source>
        <dbReference type="ARBA" id="ARBA00023136"/>
    </source>
</evidence>
<evidence type="ECO:0000256" key="4">
    <source>
        <dbReference type="ARBA" id="ARBA00022679"/>
    </source>
</evidence>